<comment type="catalytic activity">
    <reaction evidence="1">
        <text>S-ubiquitinyl-[E2 ubiquitin-conjugating enzyme]-L-cysteine + [acceptor protein]-L-lysine = [E2 ubiquitin-conjugating enzyme]-L-cysteine + N(6)-ubiquitinyl-[acceptor protein]-L-lysine.</text>
        <dbReference type="EC" id="2.3.2.27"/>
    </reaction>
</comment>
<dbReference type="SMART" id="SM00184">
    <property type="entry name" value="RING"/>
    <property type="match status" value="1"/>
</dbReference>
<feature type="region of interest" description="Disordered" evidence="9">
    <location>
        <begin position="391"/>
        <end position="436"/>
    </location>
</feature>
<evidence type="ECO:0000256" key="9">
    <source>
        <dbReference type="SAM" id="MobiDB-lite"/>
    </source>
</evidence>
<evidence type="ECO:0000259" key="10">
    <source>
        <dbReference type="PROSITE" id="PS50089"/>
    </source>
</evidence>
<dbReference type="InterPro" id="IPR013083">
    <property type="entry name" value="Znf_RING/FYVE/PHD"/>
</dbReference>
<name>A0ABP1A7V0_9BRYO</name>
<dbReference type="Gene3D" id="3.30.40.10">
    <property type="entry name" value="Zinc/RING finger domain, C3HC4 (zinc finger)"/>
    <property type="match status" value="1"/>
</dbReference>
<keyword evidence="12" id="KW-1185">Reference proteome</keyword>
<gene>
    <name evidence="11" type="ORF">CSSPJE1EN2_LOCUS1595</name>
</gene>
<keyword evidence="3" id="KW-0808">Transferase</keyword>
<dbReference type="InterPro" id="IPR001841">
    <property type="entry name" value="Znf_RING"/>
</dbReference>
<dbReference type="Pfam" id="PF13639">
    <property type="entry name" value="zf-RING_2"/>
    <property type="match status" value="1"/>
</dbReference>
<evidence type="ECO:0000313" key="12">
    <source>
        <dbReference type="Proteomes" id="UP001497522"/>
    </source>
</evidence>
<evidence type="ECO:0000313" key="11">
    <source>
        <dbReference type="EMBL" id="CAK9858600.1"/>
    </source>
</evidence>
<keyword evidence="4" id="KW-0479">Metal-binding</keyword>
<feature type="compositionally biased region" description="Low complexity" evidence="9">
    <location>
        <begin position="497"/>
        <end position="516"/>
    </location>
</feature>
<evidence type="ECO:0000256" key="4">
    <source>
        <dbReference type="ARBA" id="ARBA00022723"/>
    </source>
</evidence>
<organism evidence="11 12">
    <name type="scientific">Sphagnum jensenii</name>
    <dbReference type="NCBI Taxonomy" id="128206"/>
    <lineage>
        <taxon>Eukaryota</taxon>
        <taxon>Viridiplantae</taxon>
        <taxon>Streptophyta</taxon>
        <taxon>Embryophyta</taxon>
        <taxon>Bryophyta</taxon>
        <taxon>Sphagnophytina</taxon>
        <taxon>Sphagnopsida</taxon>
        <taxon>Sphagnales</taxon>
        <taxon>Sphagnaceae</taxon>
        <taxon>Sphagnum</taxon>
    </lineage>
</organism>
<dbReference type="SUPFAM" id="SSF57850">
    <property type="entry name" value="RING/U-box"/>
    <property type="match status" value="1"/>
</dbReference>
<dbReference type="Proteomes" id="UP001497522">
    <property type="component" value="Chromosome 1"/>
</dbReference>
<protein>
    <recommendedName>
        <fullName evidence="2">RING-type E3 ubiquitin transferase</fullName>
        <ecNumber evidence="2">2.3.2.27</ecNumber>
    </recommendedName>
</protein>
<feature type="domain" description="RING-type" evidence="10">
    <location>
        <begin position="706"/>
        <end position="747"/>
    </location>
</feature>
<reference evidence="11 12" key="1">
    <citation type="submission" date="2024-03" db="EMBL/GenBank/DDBJ databases">
        <authorList>
            <consortium name="ELIXIR-Norway"/>
            <consortium name="Elixir Norway"/>
        </authorList>
    </citation>
    <scope>NUCLEOTIDE SEQUENCE [LARGE SCALE GENOMIC DNA]</scope>
</reference>
<evidence type="ECO:0000256" key="5">
    <source>
        <dbReference type="ARBA" id="ARBA00022771"/>
    </source>
</evidence>
<feature type="compositionally biased region" description="Polar residues" evidence="9">
    <location>
        <begin position="483"/>
        <end position="496"/>
    </location>
</feature>
<dbReference type="InterPro" id="IPR045191">
    <property type="entry name" value="MBR1/2-like"/>
</dbReference>
<keyword evidence="6" id="KW-0833">Ubl conjugation pathway</keyword>
<dbReference type="PANTHER" id="PTHR22937:SF65">
    <property type="entry name" value="E3 UBIQUITIN-PROTEIN LIGASE ARK2C"/>
    <property type="match status" value="1"/>
</dbReference>
<evidence type="ECO:0000256" key="6">
    <source>
        <dbReference type="ARBA" id="ARBA00022786"/>
    </source>
</evidence>
<evidence type="ECO:0000256" key="2">
    <source>
        <dbReference type="ARBA" id="ARBA00012483"/>
    </source>
</evidence>
<feature type="region of interest" description="Disordered" evidence="9">
    <location>
        <begin position="483"/>
        <end position="516"/>
    </location>
</feature>
<dbReference type="PANTHER" id="PTHR22937">
    <property type="entry name" value="E3 UBIQUITIN-PROTEIN LIGASE RNF165"/>
    <property type="match status" value="1"/>
</dbReference>
<evidence type="ECO:0000256" key="8">
    <source>
        <dbReference type="PROSITE-ProRule" id="PRU00175"/>
    </source>
</evidence>
<feature type="compositionally biased region" description="Polar residues" evidence="9">
    <location>
        <begin position="394"/>
        <end position="404"/>
    </location>
</feature>
<evidence type="ECO:0000256" key="3">
    <source>
        <dbReference type="ARBA" id="ARBA00022679"/>
    </source>
</evidence>
<feature type="compositionally biased region" description="Polar residues" evidence="9">
    <location>
        <begin position="19"/>
        <end position="37"/>
    </location>
</feature>
<evidence type="ECO:0000256" key="7">
    <source>
        <dbReference type="ARBA" id="ARBA00022833"/>
    </source>
</evidence>
<dbReference type="PROSITE" id="PS50089">
    <property type="entry name" value="ZF_RING_2"/>
    <property type="match status" value="1"/>
</dbReference>
<keyword evidence="7" id="KW-0862">Zinc</keyword>
<keyword evidence="5 8" id="KW-0863">Zinc-finger</keyword>
<accession>A0ABP1A7V0</accession>
<evidence type="ECO:0000256" key="1">
    <source>
        <dbReference type="ARBA" id="ARBA00000900"/>
    </source>
</evidence>
<feature type="region of interest" description="Disordered" evidence="9">
    <location>
        <begin position="1"/>
        <end position="88"/>
    </location>
</feature>
<dbReference type="EC" id="2.3.2.27" evidence="2"/>
<dbReference type="EMBL" id="OZ023702">
    <property type="protein sequence ID" value="CAK9858600.1"/>
    <property type="molecule type" value="Genomic_DNA"/>
</dbReference>
<proteinExistence type="predicted"/>
<sequence>MEDGMNSRSGPPLMGGNHWPSTEVSYQPGSSSHNSSMLIRMDETGESSAGGQGVYTQNYGKGPESSRPPIHKPAQVSSKLVAARSSGTRRMQRARQGSLQGTWNILQGFPGGLSGPVLESTGMDGEANMAMGLSTQLVSNEVVMRSGQEQPDSECDLFQEMGGRSGLDFLVGRGSVPGNSVKEYIFPSRAGHAAENVGAWSGMHGVPPFGSRQAQAGVGAAYPGGNIGSTGIDERQVDNIVGSTSSTSLNFVFRDCQNPHNGGRKIGTYGFGTPGNSTRSSACKRKSCAPVVACSSSYQSGSLRRGGLQESYDGRAVGVSGMSRCSTAIAGCTSGSGVGASTSSAEATFMGLGVRPSVVAGTLEDLQSPIVNFGRETESLPETLRDGRAGKSVIGSTPHHNCSPSLVGGRTGAPAAPRRSETTSSSTGARERPTLRYSSARNLANRASSSQLGAAVAAETSVHNQGINYHSLEPMSLAAPLPSNSVFPTMQTNPAAPSSSSTLRPPSHPPSLRSRLQGSTAHTLLPSMSTPGATSSRLSTPFHPSLLAPSVDSLPSAASLLQGSMLSRLSAPGVRERSFSSMAESLLGMPLRGLHLSAGDGAHQPRLVAEGLAEVSHPNYDILLSQLLMLEATLLFGGMGLHDQHSDLRLDVDNMSYEELLALEERIGNVSTGVTAEVVAQKLKRSQYSSLDVVVARFSEECDIKCSICQEEYVEGDELGKIECGHGYHVSCIQQWLMQKNQCPICKAAAFS</sequence>